<evidence type="ECO:0000313" key="10">
    <source>
        <dbReference type="EMBL" id="EEC50098.1"/>
    </source>
</evidence>
<evidence type="ECO:0000313" key="11">
    <source>
        <dbReference type="Proteomes" id="UP000000759"/>
    </source>
</evidence>
<evidence type="ECO:0000256" key="6">
    <source>
        <dbReference type="ARBA" id="ARBA00022679"/>
    </source>
</evidence>
<keyword evidence="4" id="KW-0963">Cytoplasm</keyword>
<dbReference type="GO" id="GO:0005634">
    <property type="term" value="C:nucleus"/>
    <property type="evidence" value="ECO:0007669"/>
    <property type="project" value="UniProtKB-SubCell"/>
</dbReference>
<evidence type="ECO:0000256" key="4">
    <source>
        <dbReference type="ARBA" id="ARBA00022490"/>
    </source>
</evidence>
<evidence type="ECO:0000256" key="9">
    <source>
        <dbReference type="ARBA" id="ARBA00038126"/>
    </source>
</evidence>
<dbReference type="GO" id="GO:0005737">
    <property type="term" value="C:cytoplasm"/>
    <property type="evidence" value="ECO:0007669"/>
    <property type="project" value="UniProtKB-SubCell"/>
</dbReference>
<dbReference type="EC" id="2.1.1.85" evidence="3"/>
<name>B7FTL0_PHATC</name>
<sequence>MASRAAKGTTGGFSFDFLSSDDRAPFPESNHTSHSTELCQDTDSERRPLVWIKNVTELLLDRSQEEIVFDEIPWPSNDKSDDDDTVANEVLHTLKCLAPVRRVDHHSSSFVDQRETTGINLGFESQIDTWQNTDIEPGVYEGGMKVWECSIDLVRYLATQEIRLDPNQFAIELGCGHGLPACYLLRESLRASRRADFNDDEAFKIIFTDYNDYVLKDVTISNMFINIVQQVSNETIKASDADLKRVGESVLLGAGDWMNLSRQLTNADAGDLPLPKDGHFDLILAAETLYSEITARETAQWFSRHLKPNSGVGLVASKRYYFGVGGGVDTFRMTAQSLDLLVETVKIYDNGSSNIRELLRVQKV</sequence>
<dbReference type="HOGENOM" id="CLU_761786_0_0_1"/>
<dbReference type="InterPro" id="IPR019410">
    <property type="entry name" value="Methyltransf_16"/>
</dbReference>
<dbReference type="PANTHER" id="PTHR14614:SF39">
    <property type="entry name" value="HISTIDINE PROTEIN METHYLTRANSFERASE 1 HOMOLOG"/>
    <property type="match status" value="1"/>
</dbReference>
<dbReference type="PaxDb" id="2850-Phatr44287"/>
<dbReference type="RefSeq" id="XP_002178433.1">
    <property type="nucleotide sequence ID" value="XM_002178397.1"/>
</dbReference>
<dbReference type="PANTHER" id="PTHR14614">
    <property type="entry name" value="HEPATOCELLULAR CARCINOMA-ASSOCIATED ANTIGEN"/>
    <property type="match status" value="1"/>
</dbReference>
<dbReference type="InterPro" id="IPR029063">
    <property type="entry name" value="SAM-dependent_MTases_sf"/>
</dbReference>
<evidence type="ECO:0000256" key="3">
    <source>
        <dbReference type="ARBA" id="ARBA00012533"/>
    </source>
</evidence>
<evidence type="ECO:0000256" key="5">
    <source>
        <dbReference type="ARBA" id="ARBA00022603"/>
    </source>
</evidence>
<evidence type="ECO:0000256" key="7">
    <source>
        <dbReference type="ARBA" id="ARBA00022691"/>
    </source>
</evidence>
<dbReference type="FunCoup" id="B7FTL0">
    <property type="interactions" value="310"/>
</dbReference>
<accession>B7FTL0</accession>
<dbReference type="SUPFAM" id="SSF53335">
    <property type="entry name" value="S-adenosyl-L-methionine-dependent methyltransferases"/>
    <property type="match status" value="1"/>
</dbReference>
<dbReference type="InParanoid" id="B7FTL0"/>
<comment type="similarity">
    <text evidence="9">Belongs to the methyltransferase superfamily. METTL18 family.</text>
</comment>
<dbReference type="AlphaFoldDB" id="B7FTL0"/>
<dbReference type="GeneID" id="7198004"/>
<evidence type="ECO:0000256" key="8">
    <source>
        <dbReference type="ARBA" id="ARBA00023242"/>
    </source>
</evidence>
<dbReference type="Gene3D" id="3.40.50.150">
    <property type="entry name" value="Vaccinia Virus protein VP39"/>
    <property type="match status" value="1"/>
</dbReference>
<comment type="subcellular location">
    <subcellularLocation>
        <location evidence="2">Cytoplasm</location>
    </subcellularLocation>
    <subcellularLocation>
        <location evidence="1">Nucleus</location>
    </subcellularLocation>
</comment>
<gene>
    <name evidence="10" type="ORF">PHATRDRAFT_44287</name>
</gene>
<keyword evidence="11" id="KW-1185">Reference proteome</keyword>
<reference evidence="10 11" key="1">
    <citation type="journal article" date="2008" name="Nature">
        <title>The Phaeodactylum genome reveals the evolutionary history of diatom genomes.</title>
        <authorList>
            <person name="Bowler C."/>
            <person name="Allen A.E."/>
            <person name="Badger J.H."/>
            <person name="Grimwood J."/>
            <person name="Jabbari K."/>
            <person name="Kuo A."/>
            <person name="Maheswari U."/>
            <person name="Martens C."/>
            <person name="Maumus F."/>
            <person name="Otillar R.P."/>
            <person name="Rayko E."/>
            <person name="Salamov A."/>
            <person name="Vandepoele K."/>
            <person name="Beszteri B."/>
            <person name="Gruber A."/>
            <person name="Heijde M."/>
            <person name="Katinka M."/>
            <person name="Mock T."/>
            <person name="Valentin K."/>
            <person name="Verret F."/>
            <person name="Berges J.A."/>
            <person name="Brownlee C."/>
            <person name="Cadoret J.P."/>
            <person name="Chiovitti A."/>
            <person name="Choi C.J."/>
            <person name="Coesel S."/>
            <person name="De Martino A."/>
            <person name="Detter J.C."/>
            <person name="Durkin C."/>
            <person name="Falciatore A."/>
            <person name="Fournet J."/>
            <person name="Haruta M."/>
            <person name="Huysman M.J."/>
            <person name="Jenkins B.D."/>
            <person name="Jiroutova K."/>
            <person name="Jorgensen R.E."/>
            <person name="Joubert Y."/>
            <person name="Kaplan A."/>
            <person name="Kroger N."/>
            <person name="Kroth P.G."/>
            <person name="La Roche J."/>
            <person name="Lindquist E."/>
            <person name="Lommer M."/>
            <person name="Martin-Jezequel V."/>
            <person name="Lopez P.J."/>
            <person name="Lucas S."/>
            <person name="Mangogna M."/>
            <person name="McGinnis K."/>
            <person name="Medlin L.K."/>
            <person name="Montsant A."/>
            <person name="Oudot-Le Secq M.P."/>
            <person name="Napoli C."/>
            <person name="Obornik M."/>
            <person name="Parker M.S."/>
            <person name="Petit J.L."/>
            <person name="Porcel B.M."/>
            <person name="Poulsen N."/>
            <person name="Robison M."/>
            <person name="Rychlewski L."/>
            <person name="Rynearson T.A."/>
            <person name="Schmutz J."/>
            <person name="Shapiro H."/>
            <person name="Siaut M."/>
            <person name="Stanley M."/>
            <person name="Sussman M.R."/>
            <person name="Taylor A.R."/>
            <person name="Vardi A."/>
            <person name="von Dassow P."/>
            <person name="Vyverman W."/>
            <person name="Willis A."/>
            <person name="Wyrwicz L.S."/>
            <person name="Rokhsar D.S."/>
            <person name="Weissenbach J."/>
            <person name="Armbrust E.V."/>
            <person name="Green B.R."/>
            <person name="Van de Peer Y."/>
            <person name="Grigoriev I.V."/>
        </authorList>
    </citation>
    <scope>NUCLEOTIDE SEQUENCE [LARGE SCALE GENOMIC DNA]</scope>
    <source>
        <strain evidence="10 11">CCAP 1055/1</strain>
    </source>
</reference>
<keyword evidence="8" id="KW-0539">Nucleus</keyword>
<reference evidence="11" key="2">
    <citation type="submission" date="2008-08" db="EMBL/GenBank/DDBJ databases">
        <authorList>
            <consortium name="Diatom Consortium"/>
            <person name="Grigoriev I."/>
            <person name="Grimwood J."/>
            <person name="Kuo A."/>
            <person name="Otillar R.P."/>
            <person name="Salamov A."/>
            <person name="Detter J.C."/>
            <person name="Lindquist E."/>
            <person name="Shapiro H."/>
            <person name="Lucas S."/>
            <person name="Glavina del Rio T."/>
            <person name="Pitluck S."/>
            <person name="Rokhsar D."/>
            <person name="Bowler C."/>
        </authorList>
    </citation>
    <scope>GENOME REANNOTATION</scope>
    <source>
        <strain evidence="11">CCAP 1055/1</strain>
    </source>
</reference>
<dbReference type="EMBL" id="CM000607">
    <property type="protein sequence ID" value="EEC50098.1"/>
    <property type="molecule type" value="Genomic_DNA"/>
</dbReference>
<keyword evidence="5" id="KW-0489">Methyltransferase</keyword>
<dbReference type="Proteomes" id="UP000000759">
    <property type="component" value="Chromosome 4"/>
</dbReference>
<evidence type="ECO:0000256" key="1">
    <source>
        <dbReference type="ARBA" id="ARBA00004123"/>
    </source>
</evidence>
<evidence type="ECO:0000256" key="2">
    <source>
        <dbReference type="ARBA" id="ARBA00004496"/>
    </source>
</evidence>
<dbReference type="OrthoDB" id="1723750at2759"/>
<dbReference type="eggNOG" id="KOG2920">
    <property type="taxonomic scope" value="Eukaryota"/>
</dbReference>
<organism evidence="10 11">
    <name type="scientific">Phaeodactylum tricornutum (strain CCAP 1055/1)</name>
    <dbReference type="NCBI Taxonomy" id="556484"/>
    <lineage>
        <taxon>Eukaryota</taxon>
        <taxon>Sar</taxon>
        <taxon>Stramenopiles</taxon>
        <taxon>Ochrophyta</taxon>
        <taxon>Bacillariophyta</taxon>
        <taxon>Bacillariophyceae</taxon>
        <taxon>Bacillariophycidae</taxon>
        <taxon>Naviculales</taxon>
        <taxon>Phaeodactylaceae</taxon>
        <taxon>Phaeodactylum</taxon>
    </lineage>
</organism>
<dbReference type="KEGG" id="pti:PHATRDRAFT_44287"/>
<keyword evidence="6" id="KW-0808">Transferase</keyword>
<dbReference type="GO" id="GO:0032259">
    <property type="term" value="P:methylation"/>
    <property type="evidence" value="ECO:0007669"/>
    <property type="project" value="UniProtKB-KW"/>
</dbReference>
<protein>
    <recommendedName>
        <fullName evidence="3">protein-histidine N-methyltransferase</fullName>
        <ecNumber evidence="3">2.1.1.85</ecNumber>
    </recommendedName>
</protein>
<proteinExistence type="inferred from homology"/>
<keyword evidence="7" id="KW-0949">S-adenosyl-L-methionine</keyword>
<dbReference type="OMA" id="FTLCYQT"/>
<dbReference type="GO" id="GO:0018064">
    <property type="term" value="F:protein-L-histidine N-tele-methyltransferase activity"/>
    <property type="evidence" value="ECO:0007669"/>
    <property type="project" value="UniProtKB-EC"/>
</dbReference>